<dbReference type="GO" id="GO:0030435">
    <property type="term" value="P:sporulation resulting in formation of a cellular spore"/>
    <property type="evidence" value="ECO:0007669"/>
    <property type="project" value="UniProtKB-KW"/>
</dbReference>
<evidence type="ECO:0000256" key="5">
    <source>
        <dbReference type="ARBA" id="ARBA00023242"/>
    </source>
</evidence>
<evidence type="ECO:0000256" key="4">
    <source>
        <dbReference type="ARBA" id="ARBA00023163"/>
    </source>
</evidence>
<dbReference type="InterPro" id="IPR038491">
    <property type="entry name" value="Velvet_dom_sf"/>
</dbReference>
<dbReference type="STRING" id="717646.M2LBQ8"/>
<dbReference type="KEGG" id="bcom:BAUCODRAFT_127220"/>
<dbReference type="OMA" id="NVAMDRY"/>
<keyword evidence="5" id="KW-0539">Nucleus</keyword>
<dbReference type="AlphaFoldDB" id="M2LBQ8"/>
<dbReference type="GO" id="GO:0005634">
    <property type="term" value="C:nucleus"/>
    <property type="evidence" value="ECO:0007669"/>
    <property type="project" value="UniProtKB-SubCell"/>
</dbReference>
<evidence type="ECO:0000256" key="6">
    <source>
        <dbReference type="ARBA" id="ARBA00038045"/>
    </source>
</evidence>
<keyword evidence="2" id="KW-0749">Sporulation</keyword>
<reference evidence="9 10" key="1">
    <citation type="journal article" date="2012" name="PLoS Pathog.">
        <title>Diverse lifestyles and strategies of plant pathogenesis encoded in the genomes of eighteen Dothideomycetes fungi.</title>
        <authorList>
            <person name="Ohm R.A."/>
            <person name="Feau N."/>
            <person name="Henrissat B."/>
            <person name="Schoch C.L."/>
            <person name="Horwitz B.A."/>
            <person name="Barry K.W."/>
            <person name="Condon B.J."/>
            <person name="Copeland A.C."/>
            <person name="Dhillon B."/>
            <person name="Glaser F."/>
            <person name="Hesse C.N."/>
            <person name="Kosti I."/>
            <person name="LaButti K."/>
            <person name="Lindquist E.A."/>
            <person name="Lucas S."/>
            <person name="Salamov A.A."/>
            <person name="Bradshaw R.E."/>
            <person name="Ciuffetti L."/>
            <person name="Hamelin R.C."/>
            <person name="Kema G.H.J."/>
            <person name="Lawrence C."/>
            <person name="Scott J.A."/>
            <person name="Spatafora J.W."/>
            <person name="Turgeon B.G."/>
            <person name="de Wit P.J.G.M."/>
            <person name="Zhong S."/>
            <person name="Goodwin S.B."/>
            <person name="Grigoriev I.V."/>
        </authorList>
    </citation>
    <scope>NUCLEOTIDE SEQUENCE [LARGE SCALE GENOMIC DNA]</scope>
    <source>
        <strain evidence="9 10">UAMH 10762</strain>
    </source>
</reference>
<name>M2LBQ8_BAUPA</name>
<feature type="compositionally biased region" description="Low complexity" evidence="7">
    <location>
        <begin position="41"/>
        <end position="86"/>
    </location>
</feature>
<evidence type="ECO:0000259" key="8">
    <source>
        <dbReference type="PROSITE" id="PS51821"/>
    </source>
</evidence>
<proteinExistence type="inferred from homology"/>
<evidence type="ECO:0000256" key="7">
    <source>
        <dbReference type="SAM" id="MobiDB-lite"/>
    </source>
</evidence>
<dbReference type="InterPro" id="IPR021740">
    <property type="entry name" value="Velvet"/>
</dbReference>
<dbReference type="GeneID" id="19108120"/>
<evidence type="ECO:0000313" key="10">
    <source>
        <dbReference type="Proteomes" id="UP000011761"/>
    </source>
</evidence>
<dbReference type="RefSeq" id="XP_007681696.1">
    <property type="nucleotide sequence ID" value="XM_007683506.1"/>
</dbReference>
<dbReference type="HOGENOM" id="CLU_022491_0_0_1"/>
<comment type="subcellular location">
    <subcellularLocation>
        <location evidence="1">Nucleus</location>
    </subcellularLocation>
</comment>
<evidence type="ECO:0000256" key="3">
    <source>
        <dbReference type="ARBA" id="ARBA00023015"/>
    </source>
</evidence>
<dbReference type="Pfam" id="PF11754">
    <property type="entry name" value="Velvet"/>
    <property type="match status" value="1"/>
</dbReference>
<sequence>MQTPPQPDNYHAHPSYQPSPYSNGSLNGISNGQTRTGAEMYNPNQNPYQQQHQPPPSSQQQGYYYTGYPPQQGQASNNPQQQHQQPPQHPLSLPPVGSIAPPQSYHPSYPPPQPQYGGAYQLPGAILQGQPGPAPRLPVGQQPRQAAVDRKMSESRDDGKYIYSLHVEQQPQRARMCGFGDKDRRPLTPPPCIRLVIRDVTTKEEVNVSDIDGSFFILTVDLYDANADREVNIVRATAGANAQAISSATMTSYPPTQDNRMSFLNTGPSIAYPGMAPGPMPMSYEQPEYGVPHPYGGLQYTMGPLPVPQTQMSNSLFTRNLIGSLAVNAAKLYDPQNKTSYWFVLQDLSVRTEGHFRLKMSFVNVGAGSTGGLNRGRAPVLAFVFSEQFQVFSAKRFPGVIESTDLSKCFSAQGIKIPIRKDTTKESKEEEGSSPEA</sequence>
<accession>M2LBQ8</accession>
<dbReference type="PROSITE" id="PS51821">
    <property type="entry name" value="VELVET"/>
    <property type="match status" value="1"/>
</dbReference>
<feature type="compositionally biased region" description="Low complexity" evidence="7">
    <location>
        <begin position="94"/>
        <end position="107"/>
    </location>
</feature>
<keyword evidence="3" id="KW-0805">Transcription regulation</keyword>
<feature type="compositionally biased region" description="Polar residues" evidence="7">
    <location>
        <begin position="16"/>
        <end position="36"/>
    </location>
</feature>
<keyword evidence="4" id="KW-0804">Transcription</keyword>
<dbReference type="OrthoDB" id="1746739at2759"/>
<protein>
    <recommendedName>
        <fullName evidence="8">Velvet domain-containing protein</fullName>
    </recommendedName>
</protein>
<dbReference type="PANTHER" id="PTHR33572">
    <property type="entry name" value="SPORE DEVELOPMENT REGULATOR VOSA"/>
    <property type="match status" value="1"/>
</dbReference>
<feature type="region of interest" description="Disordered" evidence="7">
    <location>
        <begin position="1"/>
        <end position="155"/>
    </location>
</feature>
<gene>
    <name evidence="9" type="ORF">BAUCODRAFT_127220</name>
</gene>
<dbReference type="InterPro" id="IPR037525">
    <property type="entry name" value="Velvet_dom"/>
</dbReference>
<evidence type="ECO:0000256" key="1">
    <source>
        <dbReference type="ARBA" id="ARBA00004123"/>
    </source>
</evidence>
<dbReference type="Proteomes" id="UP000011761">
    <property type="component" value="Unassembled WGS sequence"/>
</dbReference>
<evidence type="ECO:0000313" key="9">
    <source>
        <dbReference type="EMBL" id="EMC91312.1"/>
    </source>
</evidence>
<dbReference type="PANTHER" id="PTHR33572:SF3">
    <property type="entry name" value="VELVET COMPLEX SUBUNIT B"/>
    <property type="match status" value="1"/>
</dbReference>
<dbReference type="EMBL" id="KB445564">
    <property type="protein sequence ID" value="EMC91312.1"/>
    <property type="molecule type" value="Genomic_DNA"/>
</dbReference>
<organism evidence="9 10">
    <name type="scientific">Baudoinia panamericana (strain UAMH 10762)</name>
    <name type="common">Angels' share fungus</name>
    <name type="synonym">Baudoinia compniacensis (strain UAMH 10762)</name>
    <dbReference type="NCBI Taxonomy" id="717646"/>
    <lineage>
        <taxon>Eukaryota</taxon>
        <taxon>Fungi</taxon>
        <taxon>Dikarya</taxon>
        <taxon>Ascomycota</taxon>
        <taxon>Pezizomycotina</taxon>
        <taxon>Dothideomycetes</taxon>
        <taxon>Dothideomycetidae</taxon>
        <taxon>Mycosphaerellales</taxon>
        <taxon>Teratosphaeriaceae</taxon>
        <taxon>Baudoinia</taxon>
    </lineage>
</organism>
<feature type="domain" description="Velvet" evidence="8">
    <location>
        <begin position="158"/>
        <end position="420"/>
    </location>
</feature>
<dbReference type="eggNOG" id="ENOG502S1B4">
    <property type="taxonomic scope" value="Eukaryota"/>
</dbReference>
<evidence type="ECO:0000256" key="2">
    <source>
        <dbReference type="ARBA" id="ARBA00022969"/>
    </source>
</evidence>
<comment type="similarity">
    <text evidence="6">Belongs to the velvet family. VelB subfamily.</text>
</comment>
<dbReference type="Gene3D" id="2.60.40.3960">
    <property type="entry name" value="Velvet domain"/>
    <property type="match status" value="1"/>
</dbReference>
<keyword evidence="10" id="KW-1185">Reference proteome</keyword>